<dbReference type="PANTHER" id="PTHR30087:SF0">
    <property type="entry name" value="INNER MEMBRANE PROTEIN"/>
    <property type="match status" value="1"/>
</dbReference>
<evidence type="ECO:0000259" key="1">
    <source>
        <dbReference type="Pfam" id="PF08349"/>
    </source>
</evidence>
<protein>
    <submittedName>
        <fullName evidence="2">Cytoplasmic protein</fullName>
    </submittedName>
</protein>
<evidence type="ECO:0000313" key="3">
    <source>
        <dbReference type="Proteomes" id="UP000214588"/>
    </source>
</evidence>
<evidence type="ECO:0000313" key="2">
    <source>
        <dbReference type="EMBL" id="OWZ84673.1"/>
    </source>
</evidence>
<dbReference type="InterPro" id="IPR013560">
    <property type="entry name" value="DUF1722"/>
</dbReference>
<dbReference type="PANTHER" id="PTHR30087">
    <property type="entry name" value="INNER MEMBRANE PROTEIN"/>
    <property type="match status" value="1"/>
</dbReference>
<reference evidence="2 3" key="1">
    <citation type="submission" date="2017-06" db="EMBL/GenBank/DDBJ databases">
        <title>Draft Genome Sequence of Natranaerobius trueperi halophilic, alkalithermophilic bacteria from soda lakes.</title>
        <authorList>
            <person name="Zhao B."/>
        </authorList>
    </citation>
    <scope>NUCLEOTIDE SEQUENCE [LARGE SCALE GENOMIC DNA]</scope>
    <source>
        <strain evidence="2 3">DSM 18760</strain>
    </source>
</reference>
<dbReference type="Pfam" id="PF08349">
    <property type="entry name" value="DUF1722"/>
    <property type="match status" value="1"/>
</dbReference>
<dbReference type="Proteomes" id="UP000214588">
    <property type="component" value="Unassembled WGS sequence"/>
</dbReference>
<dbReference type="EMBL" id="NIQC01000003">
    <property type="protein sequence ID" value="OWZ84673.1"/>
    <property type="molecule type" value="Genomic_DNA"/>
</dbReference>
<keyword evidence="3" id="KW-1185">Reference proteome</keyword>
<dbReference type="InterPro" id="IPR007553">
    <property type="entry name" value="2-thiour_desulf"/>
</dbReference>
<sequence>MSEDIPKVLISSCLGFSACRYDGSIIREDFIEELKNFVKFIPVCPEVGIGLDTPRDVLRLYRDNDSVRLYQKDTDTDLTEGLREFSSEFFSELGNIEGAILKNRSPSCAVKDAKIYTEKESNITETRESGLFTKELLQEYPKLTVEDEGRLTNLKIRENFLTSIFTLNRFNKIYENGTANELIEFHKNHKFLIMSYNEEKMRKLGKLVASQDKFSREELFNLYHKNLVDALHSDDTLNKKINVLMHIMGFFKDKANSDEKAFLLDTLEKYRNNQLPPSVPINILKSWAVKYEEDYLLSQYFFSPFPEELLSLDDSGKTR</sequence>
<organism evidence="2 3">
    <name type="scientific">Natranaerobius trueperi</name>
    <dbReference type="NCBI Taxonomy" id="759412"/>
    <lineage>
        <taxon>Bacteria</taxon>
        <taxon>Bacillati</taxon>
        <taxon>Bacillota</taxon>
        <taxon>Clostridia</taxon>
        <taxon>Natranaerobiales</taxon>
        <taxon>Natranaerobiaceae</taxon>
        <taxon>Natranaerobius</taxon>
    </lineage>
</organism>
<dbReference type="RefSeq" id="WP_089022743.1">
    <property type="nucleotide sequence ID" value="NZ_NIQC01000003.1"/>
</dbReference>
<feature type="domain" description="DUF1722" evidence="1">
    <location>
        <begin position="190"/>
        <end position="306"/>
    </location>
</feature>
<dbReference type="AlphaFoldDB" id="A0A226C096"/>
<gene>
    <name evidence="2" type="ORF">CDO51_02615</name>
</gene>
<comment type="caution">
    <text evidence="2">The sequence shown here is derived from an EMBL/GenBank/DDBJ whole genome shotgun (WGS) entry which is preliminary data.</text>
</comment>
<dbReference type="InterPro" id="IPR017087">
    <property type="entry name" value="UCP037004"/>
</dbReference>
<dbReference type="PIRSF" id="PIRSF037004">
    <property type="entry name" value="UCP037004"/>
    <property type="match status" value="1"/>
</dbReference>
<dbReference type="PROSITE" id="PS51257">
    <property type="entry name" value="PROKAR_LIPOPROTEIN"/>
    <property type="match status" value="1"/>
</dbReference>
<accession>A0A226C096</accession>
<dbReference type="Pfam" id="PF04463">
    <property type="entry name" value="2-thiour_desulf"/>
    <property type="match status" value="1"/>
</dbReference>
<proteinExistence type="predicted"/>
<dbReference type="OrthoDB" id="9797779at2"/>
<name>A0A226C096_9FIRM</name>